<gene>
    <name evidence="1" type="ORF">OUZ56_002986</name>
</gene>
<keyword evidence="2" id="KW-1185">Reference proteome</keyword>
<sequence>MDERQNYRKGYGTFFALSADVMALSDRFSGRVPARQHRHHSTDNKHVGTQPVNHQFFFWGFSWSSTGAVTAHDDDDDDDDYSYKSEDGRRRCQVTNDQSLSLRVSKIFDATHTQLFQYNRRNDYRKAKSKKLTFSANANVAYGQFKVTLSSEIYTREIEVENDSHVAVGSEEKDKEVVLECHGGFRVVASVGEGHENKKKQAIHLSIRLHIVR</sequence>
<dbReference type="EMBL" id="JAOYFB010000036">
    <property type="protein sequence ID" value="KAK4021052.1"/>
    <property type="molecule type" value="Genomic_DNA"/>
</dbReference>
<name>A0ABR0A7C8_9CRUS</name>
<comment type="caution">
    <text evidence="1">The sequence shown here is derived from an EMBL/GenBank/DDBJ whole genome shotgun (WGS) entry which is preliminary data.</text>
</comment>
<proteinExistence type="predicted"/>
<organism evidence="1 2">
    <name type="scientific">Daphnia magna</name>
    <dbReference type="NCBI Taxonomy" id="35525"/>
    <lineage>
        <taxon>Eukaryota</taxon>
        <taxon>Metazoa</taxon>
        <taxon>Ecdysozoa</taxon>
        <taxon>Arthropoda</taxon>
        <taxon>Crustacea</taxon>
        <taxon>Branchiopoda</taxon>
        <taxon>Diplostraca</taxon>
        <taxon>Cladocera</taxon>
        <taxon>Anomopoda</taxon>
        <taxon>Daphniidae</taxon>
        <taxon>Daphnia</taxon>
    </lineage>
</organism>
<evidence type="ECO:0000313" key="1">
    <source>
        <dbReference type="EMBL" id="KAK4021052.1"/>
    </source>
</evidence>
<evidence type="ECO:0000313" key="2">
    <source>
        <dbReference type="Proteomes" id="UP001234178"/>
    </source>
</evidence>
<accession>A0ABR0A7C8</accession>
<protein>
    <submittedName>
        <fullName evidence="1">Uncharacterized protein</fullName>
    </submittedName>
</protein>
<dbReference type="Proteomes" id="UP001234178">
    <property type="component" value="Unassembled WGS sequence"/>
</dbReference>
<reference evidence="1 2" key="1">
    <citation type="journal article" date="2023" name="Nucleic Acids Res.">
        <title>The hologenome of Daphnia magna reveals possible DNA methylation and microbiome-mediated evolution of the host genome.</title>
        <authorList>
            <person name="Chaturvedi A."/>
            <person name="Li X."/>
            <person name="Dhandapani V."/>
            <person name="Marshall H."/>
            <person name="Kissane S."/>
            <person name="Cuenca-Cambronero M."/>
            <person name="Asole G."/>
            <person name="Calvet F."/>
            <person name="Ruiz-Romero M."/>
            <person name="Marangio P."/>
            <person name="Guigo R."/>
            <person name="Rago D."/>
            <person name="Mirbahai L."/>
            <person name="Eastwood N."/>
            <person name="Colbourne J.K."/>
            <person name="Zhou J."/>
            <person name="Mallon E."/>
            <person name="Orsini L."/>
        </authorList>
    </citation>
    <scope>NUCLEOTIDE SEQUENCE [LARGE SCALE GENOMIC DNA]</scope>
    <source>
        <strain evidence="1">LRV0_1</strain>
    </source>
</reference>